<dbReference type="Proteomes" id="UP000821845">
    <property type="component" value="Chromosome 2"/>
</dbReference>
<name>A0ACB7SWK4_HYAAI</name>
<protein>
    <submittedName>
        <fullName evidence="1">Uncharacterized protein</fullName>
    </submittedName>
</protein>
<comment type="caution">
    <text evidence="1">The sequence shown here is derived from an EMBL/GenBank/DDBJ whole genome shotgun (WGS) entry which is preliminary data.</text>
</comment>
<proteinExistence type="predicted"/>
<evidence type="ECO:0000313" key="1">
    <source>
        <dbReference type="EMBL" id="KAH6939098.1"/>
    </source>
</evidence>
<accession>A0ACB7SWK4</accession>
<dbReference type="EMBL" id="CM023482">
    <property type="protein sequence ID" value="KAH6939098.1"/>
    <property type="molecule type" value="Genomic_DNA"/>
</dbReference>
<evidence type="ECO:0000313" key="2">
    <source>
        <dbReference type="Proteomes" id="UP000821845"/>
    </source>
</evidence>
<keyword evidence="2" id="KW-1185">Reference proteome</keyword>
<sequence length="326" mass="36154">MSDEYVKSLFAVLGGVSTPNGGGGYAFRPCRPPRCVYVIFFLSLRITSSCGFWESNASSVNPATCAVVDAFEMFPLLTTPTHRLRGKVTVVPCIMKHDSWTLSKFRWRKEKKSEVPPRTDNKAPEKPAQPTLVSQMDPGVDTAVVARYKRNRYMDRKVSLRTLGPTAPDAASLHTTAAAAATGPPLVPFLPPRSVLRGGFGRYQGPLSQWQIAADMYIDSDIRKRGRLLGLPPLRLTAVVFANSHARRRVVSHSSGEAKAPMVPVERVEKRPDRPPAEPCPRREDVDREMGLPRRRLVLKGPLHATSYSHWYSRVFSPASSSNEDC</sequence>
<organism evidence="1 2">
    <name type="scientific">Hyalomma asiaticum</name>
    <name type="common">Tick</name>
    <dbReference type="NCBI Taxonomy" id="266040"/>
    <lineage>
        <taxon>Eukaryota</taxon>
        <taxon>Metazoa</taxon>
        <taxon>Ecdysozoa</taxon>
        <taxon>Arthropoda</taxon>
        <taxon>Chelicerata</taxon>
        <taxon>Arachnida</taxon>
        <taxon>Acari</taxon>
        <taxon>Parasitiformes</taxon>
        <taxon>Ixodida</taxon>
        <taxon>Ixodoidea</taxon>
        <taxon>Ixodidae</taxon>
        <taxon>Hyalomminae</taxon>
        <taxon>Hyalomma</taxon>
    </lineage>
</organism>
<gene>
    <name evidence="1" type="ORF">HPB50_015740</name>
</gene>
<reference evidence="1" key="1">
    <citation type="submission" date="2020-05" db="EMBL/GenBank/DDBJ databases">
        <title>Large-scale comparative analyses of tick genomes elucidate their genetic diversity and vector capacities.</title>
        <authorList>
            <person name="Jia N."/>
            <person name="Wang J."/>
            <person name="Shi W."/>
            <person name="Du L."/>
            <person name="Sun Y."/>
            <person name="Zhan W."/>
            <person name="Jiang J."/>
            <person name="Wang Q."/>
            <person name="Zhang B."/>
            <person name="Ji P."/>
            <person name="Sakyi L.B."/>
            <person name="Cui X."/>
            <person name="Yuan T."/>
            <person name="Jiang B."/>
            <person name="Yang W."/>
            <person name="Lam T.T.-Y."/>
            <person name="Chang Q."/>
            <person name="Ding S."/>
            <person name="Wang X."/>
            <person name="Zhu J."/>
            <person name="Ruan X."/>
            <person name="Zhao L."/>
            <person name="Wei J."/>
            <person name="Que T."/>
            <person name="Du C."/>
            <person name="Cheng J."/>
            <person name="Dai P."/>
            <person name="Han X."/>
            <person name="Huang E."/>
            <person name="Gao Y."/>
            <person name="Liu J."/>
            <person name="Shao H."/>
            <person name="Ye R."/>
            <person name="Li L."/>
            <person name="Wei W."/>
            <person name="Wang X."/>
            <person name="Wang C."/>
            <person name="Yang T."/>
            <person name="Huo Q."/>
            <person name="Li W."/>
            <person name="Guo W."/>
            <person name="Chen H."/>
            <person name="Zhou L."/>
            <person name="Ni X."/>
            <person name="Tian J."/>
            <person name="Zhou Y."/>
            <person name="Sheng Y."/>
            <person name="Liu T."/>
            <person name="Pan Y."/>
            <person name="Xia L."/>
            <person name="Li J."/>
            <person name="Zhao F."/>
            <person name="Cao W."/>
        </authorList>
    </citation>
    <scope>NUCLEOTIDE SEQUENCE</scope>
    <source>
        <strain evidence="1">Hyas-2018</strain>
    </source>
</reference>